<accession>A0ABQ5FRM0</accession>
<gene>
    <name evidence="1" type="ORF">Tco_1017486</name>
</gene>
<dbReference type="Proteomes" id="UP001151760">
    <property type="component" value="Unassembled WGS sequence"/>
</dbReference>
<reference evidence="1" key="2">
    <citation type="submission" date="2022-01" db="EMBL/GenBank/DDBJ databases">
        <authorList>
            <person name="Yamashiro T."/>
            <person name="Shiraishi A."/>
            <person name="Satake H."/>
            <person name="Nakayama K."/>
        </authorList>
    </citation>
    <scope>NUCLEOTIDE SEQUENCE</scope>
</reference>
<keyword evidence="2" id="KW-1185">Reference proteome</keyword>
<comment type="caution">
    <text evidence="1">The sequence shown here is derived from an EMBL/GenBank/DDBJ whole genome shotgun (WGS) entry which is preliminary data.</text>
</comment>
<protein>
    <submittedName>
        <fullName evidence="1">Uncharacterized protein</fullName>
    </submittedName>
</protein>
<evidence type="ECO:0000313" key="2">
    <source>
        <dbReference type="Proteomes" id="UP001151760"/>
    </source>
</evidence>
<sequence>MDEQMSILIQDRNKKEESLKKELHSVKLQLNSTIQNNKIIEETATALKQEFKQEETKFITDFSNLKNLKDKLDKKLYSQDQSIQSVYMMLKPTKLYDQDVVTVICVQNPFYLKKAKKAQPALYDGDELLKTHHVPVIVTSSEKDLELAETTRIKMTKKMNDPVCVEKRVKIIPPNYSKENFIATFTPQTQLTPELVFWSIEIKEKKAEDLKARTPTLHVLPPATVYLPNTPVHLVPRTLPTTNQVNIGMYVITQLFWDFEKTCKKRITPTGITKGERGFEQTKRCYLTKVIPFFNLLKEHFDEVQKSIVKEVRPMKVVFEKFEAEVDQNAIAIKSGEIERKNLLITNETLIANCIAQDVFYTVTDSVMNASRFHELSTAYNVAMNRVVDLEAENSKLLEKKSK</sequence>
<evidence type="ECO:0000313" key="1">
    <source>
        <dbReference type="EMBL" id="GJT66006.1"/>
    </source>
</evidence>
<proteinExistence type="predicted"/>
<name>A0ABQ5FRM0_9ASTR</name>
<dbReference type="EMBL" id="BQNB010017678">
    <property type="protein sequence ID" value="GJT66006.1"/>
    <property type="molecule type" value="Genomic_DNA"/>
</dbReference>
<organism evidence="1 2">
    <name type="scientific">Tanacetum coccineum</name>
    <dbReference type="NCBI Taxonomy" id="301880"/>
    <lineage>
        <taxon>Eukaryota</taxon>
        <taxon>Viridiplantae</taxon>
        <taxon>Streptophyta</taxon>
        <taxon>Embryophyta</taxon>
        <taxon>Tracheophyta</taxon>
        <taxon>Spermatophyta</taxon>
        <taxon>Magnoliopsida</taxon>
        <taxon>eudicotyledons</taxon>
        <taxon>Gunneridae</taxon>
        <taxon>Pentapetalae</taxon>
        <taxon>asterids</taxon>
        <taxon>campanulids</taxon>
        <taxon>Asterales</taxon>
        <taxon>Asteraceae</taxon>
        <taxon>Asteroideae</taxon>
        <taxon>Anthemideae</taxon>
        <taxon>Anthemidinae</taxon>
        <taxon>Tanacetum</taxon>
    </lineage>
</organism>
<reference evidence="1" key="1">
    <citation type="journal article" date="2022" name="Int. J. Mol. Sci.">
        <title>Draft Genome of Tanacetum Coccineum: Genomic Comparison of Closely Related Tanacetum-Family Plants.</title>
        <authorList>
            <person name="Yamashiro T."/>
            <person name="Shiraishi A."/>
            <person name="Nakayama K."/>
            <person name="Satake H."/>
        </authorList>
    </citation>
    <scope>NUCLEOTIDE SEQUENCE</scope>
</reference>